<dbReference type="Pfam" id="PF03963">
    <property type="entry name" value="FlgD"/>
    <property type="match status" value="1"/>
</dbReference>
<dbReference type="GO" id="GO:0044781">
    <property type="term" value="P:bacterial-type flagellum organization"/>
    <property type="evidence" value="ECO:0007669"/>
    <property type="project" value="UniProtKB-KW"/>
</dbReference>
<name>A0A1W1D660_9ZZZZ</name>
<accession>A0A1W1D660</accession>
<evidence type="ECO:0000259" key="2">
    <source>
        <dbReference type="Pfam" id="PF13860"/>
    </source>
</evidence>
<dbReference type="Gene3D" id="2.60.40.4070">
    <property type="match status" value="1"/>
</dbReference>
<protein>
    <submittedName>
        <fullName evidence="3">Flagellar basal-body rod modification protein FlgD</fullName>
    </submittedName>
</protein>
<keyword evidence="1" id="KW-1005">Bacterial flagellum biogenesis</keyword>
<sequence>MAITSTGLNAATVDKLQQTTQTEPQKDKTKLDKDDFLKLLLVELQHQDPTEPMDSDKILNQTSQLSSLEASTNTTKALEQLSESMKSSNNFSSISAIGKMADLGSDTIAHDEGKDSDFELYFQDDVKSGEIDIKDSDGNVVSTIKIPNEQNETIQANNVYKFTWDGLDSAGNDIASGVYHIEATYQNNNGEDVTSKLGLYPIESIRFDDGKALAKLGSQYVPMSNIKEVY</sequence>
<dbReference type="InterPro" id="IPR025965">
    <property type="entry name" value="FlgD/Vpr_Ig-like"/>
</dbReference>
<gene>
    <name evidence="3" type="ORF">MNB_SM-3-842</name>
</gene>
<evidence type="ECO:0000256" key="1">
    <source>
        <dbReference type="ARBA" id="ARBA00022795"/>
    </source>
</evidence>
<keyword evidence="3" id="KW-0969">Cilium</keyword>
<organism evidence="3">
    <name type="scientific">hydrothermal vent metagenome</name>
    <dbReference type="NCBI Taxonomy" id="652676"/>
    <lineage>
        <taxon>unclassified sequences</taxon>
        <taxon>metagenomes</taxon>
        <taxon>ecological metagenomes</taxon>
    </lineage>
</organism>
<dbReference type="Gene3D" id="2.30.30.910">
    <property type="match status" value="1"/>
</dbReference>
<dbReference type="EMBL" id="FPHP01000048">
    <property type="protein sequence ID" value="SFV75912.1"/>
    <property type="molecule type" value="Genomic_DNA"/>
</dbReference>
<reference evidence="3" key="1">
    <citation type="submission" date="2016-10" db="EMBL/GenBank/DDBJ databases">
        <authorList>
            <person name="de Groot N.N."/>
        </authorList>
    </citation>
    <scope>NUCLEOTIDE SEQUENCE</scope>
</reference>
<feature type="domain" description="FlgD/Vpr Ig-like" evidence="2">
    <location>
        <begin position="105"/>
        <end position="188"/>
    </location>
</feature>
<dbReference type="InterPro" id="IPR005648">
    <property type="entry name" value="FlgD"/>
</dbReference>
<evidence type="ECO:0000313" key="3">
    <source>
        <dbReference type="EMBL" id="SFV75912.1"/>
    </source>
</evidence>
<keyword evidence="3" id="KW-0966">Cell projection</keyword>
<keyword evidence="3" id="KW-0282">Flagellum</keyword>
<dbReference type="Pfam" id="PF13860">
    <property type="entry name" value="FlgD_ig"/>
    <property type="match status" value="1"/>
</dbReference>
<dbReference type="AlphaFoldDB" id="A0A1W1D660"/>
<proteinExistence type="predicted"/>